<evidence type="ECO:0000256" key="3">
    <source>
        <dbReference type="ARBA" id="ARBA00022598"/>
    </source>
</evidence>
<dbReference type="InterPro" id="IPR036553">
    <property type="entry name" value="RPTC_insert"/>
</dbReference>
<dbReference type="SUPFAM" id="SSF52913">
    <property type="entry name" value="RNA 3'-terminal phosphate cyclase, RPTC, insert domain"/>
    <property type="match status" value="1"/>
</dbReference>
<dbReference type="GO" id="GO:0005524">
    <property type="term" value="F:ATP binding"/>
    <property type="evidence" value="ECO:0007669"/>
    <property type="project" value="UniProtKB-KW"/>
</dbReference>
<dbReference type="EC" id="6.5.1.4" evidence="5 6"/>
<evidence type="ECO:0000313" key="10">
    <source>
        <dbReference type="Proteomes" id="UP000002698"/>
    </source>
</evidence>
<gene>
    <name evidence="5 9" type="primary">rtcA</name>
    <name evidence="9" type="synonym">tpc</name>
    <name evidence="9" type="ordered locus">NP_5244A</name>
</gene>
<comment type="catalytic activity">
    <reaction evidence="5">
        <text>a 3'-end 3'-phospho-ribonucleotide-RNA + ATP = a 3'-end 2',3'-cyclophospho-ribonucleotide-RNA + AMP + diphosphate</text>
        <dbReference type="Rhea" id="RHEA:23976"/>
        <dbReference type="Rhea" id="RHEA-COMP:10463"/>
        <dbReference type="Rhea" id="RHEA-COMP:10464"/>
        <dbReference type="ChEBI" id="CHEBI:30616"/>
        <dbReference type="ChEBI" id="CHEBI:33019"/>
        <dbReference type="ChEBI" id="CHEBI:83062"/>
        <dbReference type="ChEBI" id="CHEBI:83064"/>
        <dbReference type="ChEBI" id="CHEBI:456215"/>
        <dbReference type="EC" id="6.5.1.4"/>
    </reaction>
</comment>
<comment type="similarity">
    <text evidence="1 5">Belongs to the RNA 3'-terminal cyclase family. Type 1 subfamily.</text>
</comment>
<feature type="binding site" evidence="5">
    <location>
        <position position="98"/>
    </location>
    <ligand>
        <name>ATP</name>
        <dbReference type="ChEBI" id="CHEBI:30616"/>
    </ligand>
</feature>
<evidence type="ECO:0000313" key="9">
    <source>
        <dbReference type="EMBL" id="CAI50713.1"/>
    </source>
</evidence>
<dbReference type="InterPro" id="IPR037136">
    <property type="entry name" value="RNA3'_phos_cyclase_dom_sf"/>
</dbReference>
<dbReference type="Pfam" id="PF05189">
    <property type="entry name" value="RTC_insert"/>
    <property type="match status" value="1"/>
</dbReference>
<dbReference type="Proteomes" id="UP000002698">
    <property type="component" value="Chromosome"/>
</dbReference>
<reference evidence="9 10" key="1">
    <citation type="journal article" date="2005" name="Genome Res.">
        <title>Living with two extremes: conclusions from the genome sequence of Natronomonas pharaonis.</title>
        <authorList>
            <person name="Falb M."/>
            <person name="Pfeiffer F."/>
            <person name="Palm P."/>
            <person name="Rodewald K."/>
            <person name="Hickmann V."/>
            <person name="Tittor J."/>
            <person name="Oesterhelt D."/>
        </authorList>
    </citation>
    <scope>NUCLEOTIDE SEQUENCE [LARGE SCALE GENOMIC DNA]</scope>
    <source>
        <strain evidence="10">ATCC 35678 / DSM 2160 / CIP 103997 / JCM 8858 / NBRC 14720 / NCIMB 2260 / Gabara</strain>
    </source>
</reference>
<dbReference type="Gene3D" id="3.30.360.20">
    <property type="entry name" value="RNA 3'-terminal phosphate cyclase, insert domain"/>
    <property type="match status" value="1"/>
</dbReference>
<keyword evidence="5" id="KW-0067">ATP-binding</keyword>
<dbReference type="RefSeq" id="WP_011324323.1">
    <property type="nucleotide sequence ID" value="NC_007426.1"/>
</dbReference>
<evidence type="ECO:0000256" key="5">
    <source>
        <dbReference type="HAMAP-Rule" id="MF_00200"/>
    </source>
</evidence>
<dbReference type="GO" id="GO:0003963">
    <property type="term" value="F:RNA-3'-phosphate cyclase activity"/>
    <property type="evidence" value="ECO:0007669"/>
    <property type="project" value="UniProtKB-UniRule"/>
</dbReference>
<dbReference type="InterPro" id="IPR000228">
    <property type="entry name" value="RNA3'_term_phos_cyc"/>
</dbReference>
<proteinExistence type="inferred from homology"/>
<organism evidence="9 10">
    <name type="scientific">Natronomonas pharaonis (strain ATCC 35678 / DSM 2160 / CIP 103997 / JCM 8858 / NBRC 14720 / NCIMB 2260 / Gabara)</name>
    <name type="common">Halobacterium pharaonis</name>
    <dbReference type="NCBI Taxonomy" id="348780"/>
    <lineage>
        <taxon>Archaea</taxon>
        <taxon>Methanobacteriati</taxon>
        <taxon>Methanobacteriota</taxon>
        <taxon>Stenosarchaea group</taxon>
        <taxon>Halobacteria</taxon>
        <taxon>Halobacteriales</taxon>
        <taxon>Natronomonadaceae</taxon>
        <taxon>Natronomonas</taxon>
    </lineage>
</organism>
<keyword evidence="10" id="KW-1185">Reference proteome</keyword>
<dbReference type="GO" id="GO:0006396">
    <property type="term" value="P:RNA processing"/>
    <property type="evidence" value="ECO:0007669"/>
    <property type="project" value="UniProtKB-UniRule"/>
</dbReference>
<dbReference type="GO" id="GO:0005737">
    <property type="term" value="C:cytoplasm"/>
    <property type="evidence" value="ECO:0007669"/>
    <property type="project" value="UniProtKB-SubCell"/>
</dbReference>
<accession>A0A1U7EZH5</accession>
<dbReference type="PIRSF" id="PIRSF005378">
    <property type="entry name" value="RNA3'_term_phos_cycl_euk"/>
    <property type="match status" value="1"/>
</dbReference>
<dbReference type="AlphaFoldDB" id="A0A1U7EZH5"/>
<dbReference type="eggNOG" id="arCOG04125">
    <property type="taxonomic scope" value="Archaea"/>
</dbReference>
<evidence type="ECO:0000256" key="2">
    <source>
        <dbReference type="ARBA" id="ARBA00021428"/>
    </source>
</evidence>
<comment type="function">
    <text evidence="5">Catalyzes the conversion of 3'-phosphate to a 2',3'-cyclic phosphodiester at the end of RNA. The mechanism of action of the enzyme occurs in 3 steps: (A) adenylation of the enzyme by ATP; (B) transfer of adenylate to an RNA-N3'P to produce RNA-N3'PP5'A; (C) and attack of the adjacent 2'-hydroxyl on the 3'-phosphorus in the diester linkage to produce the cyclic end product. The biological role of this enzyme is unknown but it is likely to function in some aspects of cellular RNA processing.</text>
</comment>
<dbReference type="GeneID" id="3703356"/>
<dbReference type="EMBL" id="CR936257">
    <property type="protein sequence ID" value="CAI50713.1"/>
    <property type="molecule type" value="Genomic_DNA"/>
</dbReference>
<dbReference type="InterPro" id="IPR017770">
    <property type="entry name" value="RNA3'_term_phos_cyc_type_1"/>
</dbReference>
<feature type="domain" description="RNA 3'-terminal phosphate cyclase" evidence="7">
    <location>
        <begin position="9"/>
        <end position="316"/>
    </location>
</feature>
<dbReference type="InterPro" id="IPR023797">
    <property type="entry name" value="RNA3'_phos_cyclase_dom"/>
</dbReference>
<dbReference type="Pfam" id="PF01137">
    <property type="entry name" value="RTC"/>
    <property type="match status" value="1"/>
</dbReference>
<dbReference type="NCBIfam" id="NF003246">
    <property type="entry name" value="PRK04204.1-2"/>
    <property type="match status" value="1"/>
</dbReference>
<dbReference type="HOGENOM" id="CLU_027882_0_0_2"/>
<dbReference type="OrthoDB" id="7994at2157"/>
<dbReference type="SUPFAM" id="SSF55205">
    <property type="entry name" value="EPT/RTPC-like"/>
    <property type="match status" value="1"/>
</dbReference>
<dbReference type="NCBIfam" id="TIGR03399">
    <property type="entry name" value="RNA_3prim_cycl"/>
    <property type="match status" value="1"/>
</dbReference>
<dbReference type="InterPro" id="IPR013792">
    <property type="entry name" value="RNA3'P_cycl/enolpyr_Trfase_a/b"/>
</dbReference>
<evidence type="ECO:0000256" key="1">
    <source>
        <dbReference type="ARBA" id="ARBA00009206"/>
    </source>
</evidence>
<dbReference type="HAMAP" id="MF_00200">
    <property type="entry name" value="RTC"/>
    <property type="match status" value="1"/>
</dbReference>
<name>A0A1U7EZH5_NATPD</name>
<dbReference type="STRING" id="348780.NP_5244A"/>
<evidence type="ECO:0000256" key="4">
    <source>
        <dbReference type="ARBA" id="ARBA00022741"/>
    </source>
</evidence>
<feature type="active site" description="Tele-AMP-histidine intermediate" evidence="5">
    <location>
        <position position="305"/>
    </location>
</feature>
<evidence type="ECO:0000259" key="8">
    <source>
        <dbReference type="Pfam" id="PF05189"/>
    </source>
</evidence>
<protein>
    <recommendedName>
        <fullName evidence="2 5">RNA 3'-terminal phosphate cyclase</fullName>
        <shortName evidence="5">RNA cyclase</shortName>
        <shortName evidence="5">RNA-3'-phosphate cyclase</shortName>
        <ecNumber evidence="5 6">6.5.1.4</ecNumber>
    </recommendedName>
</protein>
<keyword evidence="5" id="KW-0963">Cytoplasm</keyword>
<dbReference type="EnsemblBacteria" id="CAI50713">
    <property type="protein sequence ID" value="CAI50713"/>
    <property type="gene ID" value="NP_5244A"/>
</dbReference>
<sequence length="338" mass="34687">MHEIDGSAGGGQMVRSAVSLSALSGEAVRVENVRGDRSTPGMRPQHVAAVEAAAALTDASVEGAEQGAETLVFDPGSVSATDVSVDVGTAGSIALVFDTVLPLATALSTPASVTVTGGTDVEWAPPLAYTRRVKLPVLAAHGLDAAIDVEQRGFYPAGGGEATLSLSPSSLSPLALTERGPLRRLSVVSVADDSLAEADVAERQAAAAVENIDVGAPASETVDYDDAACAGSSVTVVGVYEHTRVGFSALGEKGTPAETVAAEAAADFQRFHESAAAVDERLADQLLVYQALAGGTVRAPSATAHVETNRQVIEPFGYEFEFTRLDDTVRIERAAVDD</sequence>
<keyword evidence="3 5" id="KW-0436">Ligase</keyword>
<evidence type="ECO:0000256" key="6">
    <source>
        <dbReference type="NCBIfam" id="TIGR03399"/>
    </source>
</evidence>
<dbReference type="PANTHER" id="PTHR11096:SF0">
    <property type="entry name" value="RNA 3'-TERMINAL PHOSPHATE CYCLASE"/>
    <property type="match status" value="1"/>
</dbReference>
<comment type="caution">
    <text evidence="5">Lacks conserved residue(s) required for the propagation of feature annotation.</text>
</comment>
<dbReference type="InterPro" id="IPR013791">
    <property type="entry name" value="RNA3'-term_phos_cycl_insert"/>
</dbReference>
<dbReference type="Gene3D" id="3.65.10.20">
    <property type="entry name" value="RNA 3'-terminal phosphate cyclase domain"/>
    <property type="match status" value="1"/>
</dbReference>
<dbReference type="KEGG" id="nph:NP_5244A"/>
<comment type="subcellular location">
    <subcellularLocation>
        <location evidence="5">Cytoplasm</location>
    </subcellularLocation>
</comment>
<evidence type="ECO:0000259" key="7">
    <source>
        <dbReference type="Pfam" id="PF01137"/>
    </source>
</evidence>
<dbReference type="PANTHER" id="PTHR11096">
    <property type="entry name" value="RNA 3' TERMINAL PHOSPHATE CYCLASE"/>
    <property type="match status" value="1"/>
</dbReference>
<keyword evidence="4 5" id="KW-0547">Nucleotide-binding</keyword>
<feature type="domain" description="RNA 3'-terminal phosphate cyclase insert" evidence="8">
    <location>
        <begin position="177"/>
        <end position="272"/>
    </location>
</feature>